<name>A0ABN7BA38_9HEMI</name>
<reference evidence="9 10" key="1">
    <citation type="submission" date="2023-09" db="EMBL/GenBank/DDBJ databases">
        <title>Nesidiocoris tenuis whole genome shotgun sequence.</title>
        <authorList>
            <person name="Shibata T."/>
            <person name="Shimoda M."/>
            <person name="Kobayashi T."/>
            <person name="Uehara T."/>
        </authorList>
    </citation>
    <scope>NUCLEOTIDE SEQUENCE [LARGE SCALE GENOMIC DNA]</scope>
    <source>
        <strain evidence="9 10">Japan</strain>
    </source>
</reference>
<dbReference type="InterPro" id="IPR013604">
    <property type="entry name" value="7TM_chemorcpt"/>
</dbReference>
<feature type="transmembrane region" description="Helical" evidence="8">
    <location>
        <begin position="127"/>
        <end position="148"/>
    </location>
</feature>
<evidence type="ECO:0000256" key="5">
    <source>
        <dbReference type="ARBA" id="ARBA00023136"/>
    </source>
</evidence>
<sequence length="366" mass="40913">MESTRDIYRELQPVFFASKFVGLAPYTRTFQLSQIDSFITSTLVLSTLVITGIITTLRPGDETTFSLILERGQVILLGLSAIVSLIGALLNADHLAGLARNFLAIDNDLKSVNIFVSHSSRFGIIQFIVRTLILVPVIILDALSASPIDLIKILKIYIRIMPQFVTFVVEVQFIVLVHALKTRVLIMTKAVDALARKSYPHKPKKLMVMSTSHSTLVEMASTINNMFTLQMLLIMFTIFLLATAHLYHLNVAITTLGGEMEYFASLTLVLKLGIRCYEVWTLTTTCVGVQEVIKEFNSILYQVLIEDETGTLAENKKLQLHISMKKEVVFTAYNFFPIDYTVVHSMISAATTYLVILVQYGSVNSS</sequence>
<protein>
    <recommendedName>
        <fullName evidence="8">Gustatory receptor</fullName>
    </recommendedName>
</protein>
<organism evidence="9 10">
    <name type="scientific">Nesidiocoris tenuis</name>
    <dbReference type="NCBI Taxonomy" id="355587"/>
    <lineage>
        <taxon>Eukaryota</taxon>
        <taxon>Metazoa</taxon>
        <taxon>Ecdysozoa</taxon>
        <taxon>Arthropoda</taxon>
        <taxon>Hexapoda</taxon>
        <taxon>Insecta</taxon>
        <taxon>Pterygota</taxon>
        <taxon>Neoptera</taxon>
        <taxon>Paraneoptera</taxon>
        <taxon>Hemiptera</taxon>
        <taxon>Heteroptera</taxon>
        <taxon>Panheteroptera</taxon>
        <taxon>Cimicomorpha</taxon>
        <taxon>Miridae</taxon>
        <taxon>Dicyphina</taxon>
        <taxon>Nesidiocoris</taxon>
    </lineage>
</organism>
<keyword evidence="6 8" id="KW-0675">Receptor</keyword>
<dbReference type="EMBL" id="AP028920">
    <property type="protein sequence ID" value="BET01249.1"/>
    <property type="molecule type" value="Genomic_DNA"/>
</dbReference>
<keyword evidence="2 8" id="KW-1003">Cell membrane</keyword>
<dbReference type="PANTHER" id="PTHR21143:SF104">
    <property type="entry name" value="GUSTATORY RECEPTOR 8A-RELATED"/>
    <property type="match status" value="1"/>
</dbReference>
<keyword evidence="5 8" id="KW-0472">Membrane</keyword>
<feature type="transmembrane region" description="Helical" evidence="8">
    <location>
        <begin position="160"/>
        <end position="180"/>
    </location>
</feature>
<feature type="transmembrane region" description="Helical" evidence="8">
    <location>
        <begin position="74"/>
        <end position="92"/>
    </location>
</feature>
<evidence type="ECO:0000256" key="8">
    <source>
        <dbReference type="RuleBase" id="RU363108"/>
    </source>
</evidence>
<keyword evidence="3 8" id="KW-0812">Transmembrane</keyword>
<comment type="similarity">
    <text evidence="8">Belongs to the insect chemoreceptor superfamily. Gustatory receptor (GR) family.</text>
</comment>
<feature type="transmembrane region" description="Helical" evidence="8">
    <location>
        <begin position="227"/>
        <end position="247"/>
    </location>
</feature>
<proteinExistence type="inferred from homology"/>
<keyword evidence="7 8" id="KW-0807">Transducer</keyword>
<evidence type="ECO:0000256" key="6">
    <source>
        <dbReference type="ARBA" id="ARBA00023170"/>
    </source>
</evidence>
<feature type="transmembrane region" description="Helical" evidence="8">
    <location>
        <begin position="35"/>
        <end position="54"/>
    </location>
</feature>
<dbReference type="Pfam" id="PF08395">
    <property type="entry name" value="7tm_7"/>
    <property type="match status" value="1"/>
</dbReference>
<dbReference type="Proteomes" id="UP001307889">
    <property type="component" value="Chromosome 12"/>
</dbReference>
<comment type="function">
    <text evidence="8">Gustatory receptor which mediates acceptance or avoidance behavior, depending on its substrates.</text>
</comment>
<evidence type="ECO:0000313" key="10">
    <source>
        <dbReference type="Proteomes" id="UP001307889"/>
    </source>
</evidence>
<keyword evidence="10" id="KW-1185">Reference proteome</keyword>
<evidence type="ECO:0000256" key="3">
    <source>
        <dbReference type="ARBA" id="ARBA00022692"/>
    </source>
</evidence>
<accession>A0ABN7BA38</accession>
<keyword evidence="4 8" id="KW-1133">Transmembrane helix</keyword>
<evidence type="ECO:0000313" key="9">
    <source>
        <dbReference type="EMBL" id="BET01249.1"/>
    </source>
</evidence>
<evidence type="ECO:0000256" key="2">
    <source>
        <dbReference type="ARBA" id="ARBA00022475"/>
    </source>
</evidence>
<evidence type="ECO:0000256" key="1">
    <source>
        <dbReference type="ARBA" id="ARBA00004651"/>
    </source>
</evidence>
<evidence type="ECO:0000256" key="7">
    <source>
        <dbReference type="ARBA" id="ARBA00023224"/>
    </source>
</evidence>
<gene>
    <name evidence="9" type="ORF">NTJ_14065</name>
</gene>
<comment type="caution">
    <text evidence="8">Lacks conserved residue(s) required for the propagation of feature annotation.</text>
</comment>
<evidence type="ECO:0000256" key="4">
    <source>
        <dbReference type="ARBA" id="ARBA00022989"/>
    </source>
</evidence>
<comment type="subcellular location">
    <subcellularLocation>
        <location evidence="1 8">Cell membrane</location>
        <topology evidence="1 8">Multi-pass membrane protein</topology>
    </subcellularLocation>
</comment>
<dbReference type="PANTHER" id="PTHR21143">
    <property type="entry name" value="INVERTEBRATE GUSTATORY RECEPTOR"/>
    <property type="match status" value="1"/>
</dbReference>